<keyword evidence="1" id="KW-0812">Transmembrane</keyword>
<evidence type="ECO:0000313" key="2">
    <source>
        <dbReference type="EMBL" id="GIF90239.1"/>
    </source>
</evidence>
<feature type="transmembrane region" description="Helical" evidence="1">
    <location>
        <begin position="141"/>
        <end position="164"/>
    </location>
</feature>
<feature type="transmembrane region" description="Helical" evidence="1">
    <location>
        <begin position="176"/>
        <end position="202"/>
    </location>
</feature>
<accession>A0A8J3JXF1</accession>
<feature type="transmembrane region" description="Helical" evidence="1">
    <location>
        <begin position="23"/>
        <end position="42"/>
    </location>
</feature>
<gene>
    <name evidence="2" type="ORF">Cch02nite_36830</name>
</gene>
<dbReference type="EMBL" id="BONG01000021">
    <property type="protein sequence ID" value="GIF90239.1"/>
    <property type="molecule type" value="Genomic_DNA"/>
</dbReference>
<keyword evidence="3" id="KW-1185">Reference proteome</keyword>
<proteinExistence type="predicted"/>
<evidence type="ECO:0000313" key="3">
    <source>
        <dbReference type="Proteomes" id="UP000619293"/>
    </source>
</evidence>
<keyword evidence="1" id="KW-0472">Membrane</keyword>
<comment type="caution">
    <text evidence="2">The sequence shown here is derived from an EMBL/GenBank/DDBJ whole genome shotgun (WGS) entry which is preliminary data.</text>
</comment>
<sequence>MARPPPAGSFGGMSRAAAFRERASVVFVWLGVLAVALVWMWFNAQLVQELGTESLGRSGWVGVPGTVVVSRCSSEIIDQETATEWTDCVGYFTPAEPSLPDRTVGMSNTGGAIAPGTTVEVRLVNGLAFERSLFRAGMSGAGALLFGLLGGIPIAAAVMVPYGLTARAERSPLRPGVQAGVFAVIALVGQLLLTLLLARWAVI</sequence>
<dbReference type="Proteomes" id="UP000619293">
    <property type="component" value="Unassembled WGS sequence"/>
</dbReference>
<organism evidence="2 3">
    <name type="scientific">Catellatospora chokoriensis</name>
    <dbReference type="NCBI Taxonomy" id="310353"/>
    <lineage>
        <taxon>Bacteria</taxon>
        <taxon>Bacillati</taxon>
        <taxon>Actinomycetota</taxon>
        <taxon>Actinomycetes</taxon>
        <taxon>Micromonosporales</taxon>
        <taxon>Micromonosporaceae</taxon>
        <taxon>Catellatospora</taxon>
    </lineage>
</organism>
<keyword evidence="1" id="KW-1133">Transmembrane helix</keyword>
<dbReference type="AlphaFoldDB" id="A0A8J3JXF1"/>
<name>A0A8J3JXF1_9ACTN</name>
<reference evidence="2 3" key="1">
    <citation type="submission" date="2021-01" db="EMBL/GenBank/DDBJ databases">
        <title>Whole genome shotgun sequence of Catellatospora chokoriensis NBRC 107358.</title>
        <authorList>
            <person name="Komaki H."/>
            <person name="Tamura T."/>
        </authorList>
    </citation>
    <scope>NUCLEOTIDE SEQUENCE [LARGE SCALE GENOMIC DNA]</scope>
    <source>
        <strain evidence="2 3">NBRC 107358</strain>
    </source>
</reference>
<protein>
    <submittedName>
        <fullName evidence="2">Uncharacterized protein</fullName>
    </submittedName>
</protein>
<evidence type="ECO:0000256" key="1">
    <source>
        <dbReference type="SAM" id="Phobius"/>
    </source>
</evidence>